<sequence length="130" mass="13112">MAVHVGKSGVVKNSTGAVGEVRSWTINETGETTDATTMGSGNWRTNVATFNSWTAEIECFYDDADTVQGGFTVGATIDLAVQPTGSTSGEPEFSGDAIVTGCSTAGAVDGLVTANLSLTVTGALVKGTVS</sequence>
<gene>
    <name evidence="1" type="ORF">JCR33_11895</name>
</gene>
<reference evidence="1" key="1">
    <citation type="submission" date="2020-12" db="EMBL/GenBank/DDBJ databases">
        <title>Bacterial taxonomy.</title>
        <authorList>
            <person name="Pan X."/>
        </authorList>
    </citation>
    <scope>NUCLEOTIDE SEQUENCE</scope>
    <source>
        <strain evidence="1">B2012</strain>
    </source>
</reference>
<dbReference type="Pfam" id="PF06199">
    <property type="entry name" value="Phage_tail_2"/>
    <property type="match status" value="1"/>
</dbReference>
<evidence type="ECO:0000313" key="1">
    <source>
        <dbReference type="EMBL" id="MBJ3776398.1"/>
    </source>
</evidence>
<accession>A0A934MGB6</accession>
<protein>
    <recommendedName>
        <fullName evidence="3">Phage tail protein</fullName>
    </recommendedName>
</protein>
<keyword evidence="2" id="KW-1185">Reference proteome</keyword>
<dbReference type="Proteomes" id="UP000609531">
    <property type="component" value="Unassembled WGS sequence"/>
</dbReference>
<proteinExistence type="predicted"/>
<dbReference type="AlphaFoldDB" id="A0A934MGB6"/>
<organism evidence="1 2">
    <name type="scientific">Acuticoccus mangrovi</name>
    <dbReference type="NCBI Taxonomy" id="2796142"/>
    <lineage>
        <taxon>Bacteria</taxon>
        <taxon>Pseudomonadati</taxon>
        <taxon>Pseudomonadota</taxon>
        <taxon>Alphaproteobacteria</taxon>
        <taxon>Hyphomicrobiales</taxon>
        <taxon>Amorphaceae</taxon>
        <taxon>Acuticoccus</taxon>
    </lineage>
</organism>
<evidence type="ECO:0008006" key="3">
    <source>
        <dbReference type="Google" id="ProtNLM"/>
    </source>
</evidence>
<name>A0A934MGB6_9HYPH</name>
<comment type="caution">
    <text evidence="1">The sequence shown here is derived from an EMBL/GenBank/DDBJ whole genome shotgun (WGS) entry which is preliminary data.</text>
</comment>
<dbReference type="RefSeq" id="WP_198882304.1">
    <property type="nucleotide sequence ID" value="NZ_JAEKJA010000009.1"/>
</dbReference>
<dbReference type="InterPro" id="IPR011855">
    <property type="entry name" value="Phgtail_TP901_1"/>
</dbReference>
<dbReference type="EMBL" id="JAEKJA010000009">
    <property type="protein sequence ID" value="MBJ3776398.1"/>
    <property type="molecule type" value="Genomic_DNA"/>
</dbReference>
<evidence type="ECO:0000313" key="2">
    <source>
        <dbReference type="Proteomes" id="UP000609531"/>
    </source>
</evidence>